<dbReference type="InterPro" id="IPR053022">
    <property type="entry name" value="Chloroplast_translocon_comp"/>
</dbReference>
<evidence type="ECO:0000256" key="4">
    <source>
        <dbReference type="ARBA" id="ARBA00023136"/>
    </source>
</evidence>
<name>Q7U652_PARMW</name>
<dbReference type="InterPro" id="IPR007452">
    <property type="entry name" value="TamB_C"/>
</dbReference>
<dbReference type="PANTHER" id="PTHR34457:SF3">
    <property type="entry name" value="PROTEIN TIC236, CHLOROPLASTIC"/>
    <property type="match status" value="1"/>
</dbReference>
<dbReference type="Proteomes" id="UP000001422">
    <property type="component" value="Chromosome"/>
</dbReference>
<keyword evidence="2" id="KW-0812">Transmembrane</keyword>
<dbReference type="PANTHER" id="PTHR34457">
    <property type="entry name" value="EMBRYO DEFECTIVE 2410"/>
    <property type="match status" value="1"/>
</dbReference>
<comment type="subcellular location">
    <subcellularLocation>
        <location evidence="1">Membrane</location>
        <topology evidence="1">Single-pass membrane protein</topology>
    </subcellularLocation>
</comment>
<dbReference type="GO" id="GO:0005886">
    <property type="term" value="C:plasma membrane"/>
    <property type="evidence" value="ECO:0007669"/>
    <property type="project" value="InterPro"/>
</dbReference>
<dbReference type="HOGENOM" id="CLU_260002_0_0_3"/>
<evidence type="ECO:0000259" key="5">
    <source>
        <dbReference type="Pfam" id="PF04357"/>
    </source>
</evidence>
<reference evidence="6 7" key="1">
    <citation type="journal article" date="2003" name="Nature">
        <title>The genome of a motile marine Synechococcus.</title>
        <authorList>
            <person name="Palenik B."/>
            <person name="Brahamsha B."/>
            <person name="Larimer F."/>
            <person name="Land M."/>
            <person name="Hauser L."/>
            <person name="Chain P."/>
            <person name="Lamerdin J."/>
            <person name="Regala W."/>
            <person name="Allen E.A."/>
            <person name="McCarren J."/>
            <person name="Paulsen I."/>
            <person name="Dufresne A."/>
            <person name="Partensky F."/>
            <person name="Webb E."/>
            <person name="Waterbury J."/>
        </authorList>
    </citation>
    <scope>NUCLEOTIDE SEQUENCE [LARGE SCALE GENOMIC DNA]</scope>
    <source>
        <strain evidence="6 7">WH8102</strain>
    </source>
</reference>
<dbReference type="EMBL" id="BX569693">
    <property type="protein sequence ID" value="CAE08003.1"/>
    <property type="molecule type" value="Genomic_DNA"/>
</dbReference>
<accession>Q7U652</accession>
<evidence type="ECO:0000256" key="3">
    <source>
        <dbReference type="ARBA" id="ARBA00022989"/>
    </source>
</evidence>
<keyword evidence="3" id="KW-1133">Transmembrane helix</keyword>
<keyword evidence="4" id="KW-0472">Membrane</keyword>
<dbReference type="eggNOG" id="COG2911">
    <property type="taxonomic scope" value="Bacteria"/>
</dbReference>
<gene>
    <name evidence="6" type="ordered locus">SYNW1488</name>
</gene>
<feature type="domain" description="Translocation and assembly module TamB C-terminal" evidence="5">
    <location>
        <begin position="1036"/>
        <end position="1470"/>
    </location>
</feature>
<evidence type="ECO:0000256" key="1">
    <source>
        <dbReference type="ARBA" id="ARBA00004167"/>
    </source>
</evidence>
<dbReference type="Pfam" id="PF04357">
    <property type="entry name" value="TamB"/>
    <property type="match status" value="1"/>
</dbReference>
<evidence type="ECO:0000256" key="2">
    <source>
        <dbReference type="ARBA" id="ARBA00022692"/>
    </source>
</evidence>
<proteinExistence type="predicted"/>
<dbReference type="GO" id="GO:0009306">
    <property type="term" value="P:protein secretion"/>
    <property type="evidence" value="ECO:0007669"/>
    <property type="project" value="InterPro"/>
</dbReference>
<protein>
    <recommendedName>
        <fullName evidence="5">Translocation and assembly module TamB C-terminal domain-containing protein</fullName>
    </recommendedName>
</protein>
<dbReference type="STRING" id="84588.SYNW1488"/>
<dbReference type="KEGG" id="syw:SYNW1488"/>
<keyword evidence="7" id="KW-1185">Reference proteome</keyword>
<sequence length="1470" mass="157330">MREARRLSRSLILISSAAVGVGSVLAVQTLDRTADEVLASFRGPLERSIGTALGHPITFGPYKGLRPWGVALGETTIAPTRTDRSTIKVQGLSVHLDPLASLRQWQPVLRLKLQGLDVALDRQPDGRYWRFGEVSQDGEAPPDLDLRFELAQPARIRLTPSGDEIQLTSRGSVQIARQRFSAISRLSRLGRAGSLDLEAKGRWDRPELVLSSRLRSLDLSTLEAVLPGSDATGLAGQAGGDLAIQWTPSRFLCQGQLKVKDLELHNTTLPDPLRSSAVGVSCRGDRVSLIRSRFRMGDWRADARGSVQLDGAVDLRINVASLKRKDRAQLQLDGPWSNPRWRMAGVVTVPELDGPLRVQGQLRTPWIDPEARQIQVQTALLTSPGLRLHLEGTIDEQIDLRSRELSLAPSLWQRWPALKQTLGETSDISGALLASGSLASPALSLELAQDRNLVVQRWDLRASWSKASGLMALDRFNSPVLRAAAQLPVSWHNGAPQLGALKAGFALTSLPLARLSAVTPLPLQGHLSARGRLQGPFDDVKTTVALDLLRPGAGPLRLPERWQGQVTGSTASAFNLRLASQAPDTDGALKVRLGSSGWPLQADLRRGTGSLTVRSGAKGQVEWNADQLSIAGLQLTLPSGSASGSLQGSLSGDGVLALQPVELVGAVQLEDPQLRGLGLNRIELEGRVSGGRFRALGRLQPQQGEIQLTAEGRVGADLRSRIEASGLDVPWLVQMARQLRGSQLTATGTPVRAEDLGRLMIDTFGGSLDGHLRALQRSRQWLEAYERDHPQARVDPGDLRGRLDAVLNLSGPDLASLSLEAEARAHLWMQGDDQDRMLQLDPLVAQLSGPLQGGQGRFSLLHLPFSLLALAVPVPSALRGAIGATGSYDLSGAGPLLTTELALEQARFGEQELRLERRAVVLSSKGLEVDLALRSIDAAEALQMRGTVPLSLRDALDLELESHGDALSFLAAPAGDALRLTRGSSDLRLLLSGYLDQPQANGFLVIRDGAFTAADQTLKQVNASLLFDFNRVEVSQLEATLALGGTISAEGAIGLFIPRDEETPLTIRLTKGTIRQEMVDLAADADITVRGALSQPLISGQLNLRNGVIQPRSGLLSRLRKGGGASLQQGIQPSQANVSTPFSTAALLEEGWDFQDPLVLFGPGAPAQLPAAFQDLMPDLSAVRFRNFRLGLGPDLQVRMPPLISFRGGGQLLVNGPLDPSLELRGLIRLNRGRVSLFSTTFRLDPRAPNVAVFTPSLGLVPFIDIAMKTRVSDAVQPGTAGNASSANVFDTNGLGDGGGQLRLVKVTVEAAGPADRLIGNLDLRSVPPMSQPQLLALIGGNSLSGLAGAGGAALATVLGQSLLSPVLGTLTDAMGQRLQIALFPTYVTPDIKDEDERRSGRVAPTFTLVTEIGVDVTDRFDFSVLAAPNTSDVPPQATVTYQVTPNTALSGSVDSNGIWQSQLQLFFRF</sequence>
<evidence type="ECO:0000313" key="6">
    <source>
        <dbReference type="EMBL" id="CAE08003.1"/>
    </source>
</evidence>
<evidence type="ECO:0000313" key="7">
    <source>
        <dbReference type="Proteomes" id="UP000001422"/>
    </source>
</evidence>
<organism evidence="6 7">
    <name type="scientific">Parasynechococcus marenigrum (strain WH8102)</name>
    <dbReference type="NCBI Taxonomy" id="84588"/>
    <lineage>
        <taxon>Bacteria</taxon>
        <taxon>Bacillati</taxon>
        <taxon>Cyanobacteriota</taxon>
        <taxon>Cyanophyceae</taxon>
        <taxon>Synechococcales</taxon>
        <taxon>Prochlorococcaceae</taxon>
        <taxon>Parasynechococcus</taxon>
        <taxon>Parasynechococcus marenigrum</taxon>
    </lineage>
</organism>